<proteinExistence type="predicted"/>
<dbReference type="OrthoDB" id="10251155at2759"/>
<evidence type="ECO:0000256" key="1">
    <source>
        <dbReference type="ARBA" id="ARBA00022630"/>
    </source>
</evidence>
<dbReference type="EMBL" id="EQ962657">
    <property type="protein sequence ID" value="EED15293.1"/>
    <property type="molecule type" value="Genomic_DNA"/>
</dbReference>
<dbReference type="InterPro" id="IPR036250">
    <property type="entry name" value="AcylCo_DH-like_C"/>
</dbReference>
<dbReference type="InterPro" id="IPR009100">
    <property type="entry name" value="AcylCoA_DH/oxidase_NM_dom_sf"/>
</dbReference>
<dbReference type="GO" id="GO:0003995">
    <property type="term" value="F:acyl-CoA dehydrogenase activity"/>
    <property type="evidence" value="ECO:0007669"/>
    <property type="project" value="TreeGrafter"/>
</dbReference>
<dbReference type="PANTHER" id="PTHR42707">
    <property type="entry name" value="ACYL-COA DEHYDROGENASE"/>
    <property type="match status" value="1"/>
</dbReference>
<dbReference type="SUPFAM" id="SSF47203">
    <property type="entry name" value="Acyl-CoA dehydrogenase C-terminal domain-like"/>
    <property type="match status" value="1"/>
</dbReference>
<keyword evidence="6" id="KW-1185">Reference proteome</keyword>
<feature type="domain" description="Acyl-CoA dehydrogenase 11-like C-terminal" evidence="4">
    <location>
        <begin position="269"/>
        <end position="381"/>
    </location>
</feature>
<dbReference type="Gene3D" id="1.20.140.10">
    <property type="entry name" value="Butyryl-CoA Dehydrogenase, subunit A, domain 3"/>
    <property type="match status" value="1"/>
</dbReference>
<feature type="region of interest" description="Disordered" evidence="2">
    <location>
        <begin position="1"/>
        <end position="30"/>
    </location>
</feature>
<dbReference type="VEuPathDB" id="FungiDB:TSTA_047420"/>
<evidence type="ECO:0000313" key="5">
    <source>
        <dbReference type="EMBL" id="EED15293.1"/>
    </source>
</evidence>
<dbReference type="InterPro" id="IPR006091">
    <property type="entry name" value="Acyl-CoA_Oxase/DH_mid-dom"/>
</dbReference>
<reference evidence="6" key="1">
    <citation type="journal article" date="2015" name="Genome Announc.">
        <title>Genome sequence of the AIDS-associated pathogen Penicillium marneffei (ATCC18224) and its near taxonomic relative Talaromyces stipitatus (ATCC10500).</title>
        <authorList>
            <person name="Nierman W.C."/>
            <person name="Fedorova-Abrams N.D."/>
            <person name="Andrianopoulos A."/>
        </authorList>
    </citation>
    <scope>NUCLEOTIDE SEQUENCE [LARGE SCALE GENOMIC DNA]</scope>
    <source>
        <strain evidence="6">ATCC 10500 / CBS 375.48 / QM 6759 / NRRL 1006</strain>
    </source>
</reference>
<dbReference type="AlphaFoldDB" id="B8MKD8"/>
<dbReference type="InterPro" id="IPR053998">
    <property type="entry name" value="ACDH-11_C"/>
</dbReference>
<dbReference type="STRING" id="441959.B8MKD8"/>
<evidence type="ECO:0000259" key="4">
    <source>
        <dbReference type="Pfam" id="PF22217"/>
    </source>
</evidence>
<keyword evidence="1" id="KW-0285">Flavoprotein</keyword>
<evidence type="ECO:0000313" key="6">
    <source>
        <dbReference type="Proteomes" id="UP000001745"/>
    </source>
</evidence>
<protein>
    <submittedName>
        <fullName evidence="5">Electron transport oxidoreductase, putative</fullName>
    </submittedName>
</protein>
<dbReference type="Pfam" id="PF02770">
    <property type="entry name" value="Acyl-CoA_dh_M"/>
    <property type="match status" value="1"/>
</dbReference>
<dbReference type="Pfam" id="PF22217">
    <property type="entry name" value="ACDH-11_C"/>
    <property type="match status" value="1"/>
</dbReference>
<dbReference type="InterPro" id="IPR052904">
    <property type="entry name" value="Acyl-CoA_dehydrogenase-like"/>
</dbReference>
<feature type="domain" description="Acyl-CoA oxidase/dehydrogenase middle" evidence="3">
    <location>
        <begin position="1"/>
        <end position="114"/>
    </location>
</feature>
<dbReference type="HOGENOM" id="CLU_016513_0_1_1"/>
<dbReference type="PANTHER" id="PTHR42707:SF2">
    <property type="entry name" value="ACD11 DEHYDROGENASE"/>
    <property type="match status" value="1"/>
</dbReference>
<organism evidence="5 6">
    <name type="scientific">Talaromyces stipitatus (strain ATCC 10500 / CBS 375.48 / QM 6759 / NRRL 1006)</name>
    <name type="common">Penicillium stipitatum</name>
    <dbReference type="NCBI Taxonomy" id="441959"/>
    <lineage>
        <taxon>Eukaryota</taxon>
        <taxon>Fungi</taxon>
        <taxon>Dikarya</taxon>
        <taxon>Ascomycota</taxon>
        <taxon>Pezizomycotina</taxon>
        <taxon>Eurotiomycetes</taxon>
        <taxon>Eurotiomycetidae</taxon>
        <taxon>Eurotiales</taxon>
        <taxon>Trichocomaceae</taxon>
        <taxon>Talaromyces</taxon>
        <taxon>Talaromyces sect. Talaromyces</taxon>
    </lineage>
</organism>
<dbReference type="GeneID" id="8099292"/>
<dbReference type="Gene3D" id="2.40.110.20">
    <property type="match status" value="1"/>
</dbReference>
<evidence type="ECO:0000256" key="2">
    <source>
        <dbReference type="SAM" id="MobiDB-lite"/>
    </source>
</evidence>
<dbReference type="Proteomes" id="UP000001745">
    <property type="component" value="Unassembled WGS sequence"/>
</dbReference>
<name>B8MKD8_TALSN</name>
<dbReference type="PhylomeDB" id="B8MKD8"/>
<gene>
    <name evidence="5" type="ORF">TSTA_047420</name>
</gene>
<dbReference type="RefSeq" id="XP_002485246.1">
    <property type="nucleotide sequence ID" value="XM_002485201.1"/>
</dbReference>
<evidence type="ECO:0000259" key="3">
    <source>
        <dbReference type="Pfam" id="PF02770"/>
    </source>
</evidence>
<dbReference type="SUPFAM" id="SSF56645">
    <property type="entry name" value="Acyl-CoA dehydrogenase NM domain-like"/>
    <property type="match status" value="1"/>
</dbReference>
<sequence>MTERTGGSDVSGTETVAYLSPENERQEGKDASGFELGLWEIDGFKWFSSGTESMMTMLLARTTKGISLFYAPMRRKTMDQFGNTTTQLNCIRIQRLKNKLGTRANTTAELELKGMRAWLIEEEGNGIKQVTQVLSVTRLHIAINCLGNWARGLAASRAYSKSVLAKEHVKYRGIWMLLNFASPFLGASENLPSEKETSKEPFELLPERPEDVLLLLRVLTSPIKGVSARASIHGLLECIEFLGGVGYLENERWISTLRECTVMLLGSAVMDCLNRWIHRILQDTFDALQSVIENLETQWSSLQQTIKESDKVTLMVNANEIMEDLTAIVSGVILVADAARDHDETAIAVARSWMDISFTAKAQRREPGSLEQLKINQEIVFGKI</sequence>
<dbReference type="eggNOG" id="KOG0137">
    <property type="taxonomic scope" value="Eukaryota"/>
</dbReference>
<accession>B8MKD8</accession>
<dbReference type="InParanoid" id="B8MKD8"/>